<evidence type="ECO:0000313" key="1">
    <source>
        <dbReference type="EMBL" id="CAI9102276.1"/>
    </source>
</evidence>
<dbReference type="AlphaFoldDB" id="A0AAV1D4K2"/>
<evidence type="ECO:0000313" key="2">
    <source>
        <dbReference type="Proteomes" id="UP001161247"/>
    </source>
</evidence>
<proteinExistence type="predicted"/>
<reference evidence="1" key="1">
    <citation type="submission" date="2023-03" db="EMBL/GenBank/DDBJ databases">
        <authorList>
            <person name="Julca I."/>
        </authorList>
    </citation>
    <scope>NUCLEOTIDE SEQUENCE</scope>
</reference>
<name>A0AAV1D4K2_OLDCO</name>
<protein>
    <submittedName>
        <fullName evidence="1">OLC1v1000517C1</fullName>
    </submittedName>
</protein>
<gene>
    <name evidence="1" type="ORF">OLC1_LOCUS11652</name>
</gene>
<keyword evidence="2" id="KW-1185">Reference proteome</keyword>
<sequence length="215" mass="24601">MGKNYVNPKLNLVTQLNDPSSEDHLYWRILIGILRQNLLLGPILSLLEMDDGQSDCVVFVLYKLGFRIYISNAEENDSKISSVVYGEGKNGFYCVFPGGILGKFGISDRSWSFISIEGHGLEQRRYHHLFRYKGELILVVKDSFYRFHTFRFDWSAMKWIPVSGVHDKKSTSHMDFEGFLSKNKGNGAFLCVNLHYSNAPNVCWIDLPSFGQKVS</sequence>
<dbReference type="EMBL" id="OX459121">
    <property type="protein sequence ID" value="CAI9102276.1"/>
    <property type="molecule type" value="Genomic_DNA"/>
</dbReference>
<accession>A0AAV1D4K2</accession>
<organism evidence="1 2">
    <name type="scientific">Oldenlandia corymbosa var. corymbosa</name>
    <dbReference type="NCBI Taxonomy" id="529605"/>
    <lineage>
        <taxon>Eukaryota</taxon>
        <taxon>Viridiplantae</taxon>
        <taxon>Streptophyta</taxon>
        <taxon>Embryophyta</taxon>
        <taxon>Tracheophyta</taxon>
        <taxon>Spermatophyta</taxon>
        <taxon>Magnoliopsida</taxon>
        <taxon>eudicotyledons</taxon>
        <taxon>Gunneridae</taxon>
        <taxon>Pentapetalae</taxon>
        <taxon>asterids</taxon>
        <taxon>lamiids</taxon>
        <taxon>Gentianales</taxon>
        <taxon>Rubiaceae</taxon>
        <taxon>Rubioideae</taxon>
        <taxon>Spermacoceae</taxon>
        <taxon>Hedyotis-Oldenlandia complex</taxon>
        <taxon>Oldenlandia</taxon>
    </lineage>
</organism>
<dbReference type="Proteomes" id="UP001161247">
    <property type="component" value="Chromosome 4"/>
</dbReference>